<name>A0ABP9RMG5_9ACTN</name>
<dbReference type="PANTHER" id="PTHR43685">
    <property type="entry name" value="GLYCOSYLTRANSFERASE"/>
    <property type="match status" value="1"/>
</dbReference>
<dbReference type="InterPro" id="IPR029044">
    <property type="entry name" value="Nucleotide-diphossugar_trans"/>
</dbReference>
<dbReference type="Gene3D" id="3.90.550.10">
    <property type="entry name" value="Spore Coat Polysaccharide Biosynthesis Protein SpsA, Chain A"/>
    <property type="match status" value="1"/>
</dbReference>
<reference evidence="3" key="1">
    <citation type="journal article" date="2019" name="Int. J. Syst. Evol. Microbiol.">
        <title>The Global Catalogue of Microorganisms (GCM) 10K type strain sequencing project: providing services to taxonomists for standard genome sequencing and annotation.</title>
        <authorList>
            <consortium name="The Broad Institute Genomics Platform"/>
            <consortium name="The Broad Institute Genome Sequencing Center for Infectious Disease"/>
            <person name="Wu L."/>
            <person name="Ma J."/>
        </authorList>
    </citation>
    <scope>NUCLEOTIDE SEQUENCE [LARGE SCALE GENOMIC DNA]</scope>
    <source>
        <strain evidence="3">JCM 18304</strain>
    </source>
</reference>
<feature type="domain" description="Glycosyltransferase 2-like" evidence="1">
    <location>
        <begin position="2"/>
        <end position="117"/>
    </location>
</feature>
<evidence type="ECO:0000313" key="3">
    <source>
        <dbReference type="Proteomes" id="UP001501570"/>
    </source>
</evidence>
<sequence>MSAVIVTYNRRDRLAETVAAVARDAYATEIVVVVDGSYDGSYELLSELAAADPRIRPVWQDNAGDAAARQAGVEHATGEVVLILDDDVLAGPGLAEKHARVHAGTPSAVVLGYMPVRRSPARRPGGFASHLYADEYEAQCRRYEADRSTILRSLWTGNVSLRRSDALRIGFRTDGRRLGYHSDQAFGLRCLRAGLVGVFDRTLRAEHLHERDLDAFVRQSRLRGQDRRALEELFGDLISPGELDDPLSPAVRAAVALAAARGMRRMTVPALLWSVRNAGRARLWRLESASARCLRQIELHRGYREYRAEPPEARPAGVAEYASTGYR</sequence>
<dbReference type="CDD" id="cd00761">
    <property type="entry name" value="Glyco_tranf_GTA_type"/>
    <property type="match status" value="1"/>
</dbReference>
<gene>
    <name evidence="2" type="ORF">GCM10023322_15550</name>
</gene>
<organism evidence="2 3">
    <name type="scientific">Rugosimonospora acidiphila</name>
    <dbReference type="NCBI Taxonomy" id="556531"/>
    <lineage>
        <taxon>Bacteria</taxon>
        <taxon>Bacillati</taxon>
        <taxon>Actinomycetota</taxon>
        <taxon>Actinomycetes</taxon>
        <taxon>Micromonosporales</taxon>
        <taxon>Micromonosporaceae</taxon>
        <taxon>Rugosimonospora</taxon>
    </lineage>
</organism>
<keyword evidence="3" id="KW-1185">Reference proteome</keyword>
<dbReference type="PANTHER" id="PTHR43685:SF3">
    <property type="entry name" value="SLR2126 PROTEIN"/>
    <property type="match status" value="1"/>
</dbReference>
<dbReference type="InterPro" id="IPR050834">
    <property type="entry name" value="Glycosyltransf_2"/>
</dbReference>
<accession>A0ABP9RMG5</accession>
<dbReference type="Pfam" id="PF00535">
    <property type="entry name" value="Glycos_transf_2"/>
    <property type="match status" value="1"/>
</dbReference>
<dbReference type="EMBL" id="BAABJQ010000004">
    <property type="protein sequence ID" value="GAA5181285.1"/>
    <property type="molecule type" value="Genomic_DNA"/>
</dbReference>
<dbReference type="Proteomes" id="UP001501570">
    <property type="component" value="Unassembled WGS sequence"/>
</dbReference>
<evidence type="ECO:0000259" key="1">
    <source>
        <dbReference type="Pfam" id="PF00535"/>
    </source>
</evidence>
<dbReference type="SUPFAM" id="SSF53448">
    <property type="entry name" value="Nucleotide-diphospho-sugar transferases"/>
    <property type="match status" value="1"/>
</dbReference>
<comment type="caution">
    <text evidence="2">The sequence shown here is derived from an EMBL/GenBank/DDBJ whole genome shotgun (WGS) entry which is preliminary data.</text>
</comment>
<protein>
    <recommendedName>
        <fullName evidence="1">Glycosyltransferase 2-like domain-containing protein</fullName>
    </recommendedName>
</protein>
<proteinExistence type="predicted"/>
<evidence type="ECO:0000313" key="2">
    <source>
        <dbReference type="EMBL" id="GAA5181285.1"/>
    </source>
</evidence>
<dbReference type="InterPro" id="IPR001173">
    <property type="entry name" value="Glyco_trans_2-like"/>
</dbReference>